<evidence type="ECO:0000256" key="2">
    <source>
        <dbReference type="ARBA" id="ARBA00022692"/>
    </source>
</evidence>
<evidence type="ECO:0000259" key="8">
    <source>
        <dbReference type="PROSITE" id="PS50893"/>
    </source>
</evidence>
<dbReference type="PROSITE" id="PS00211">
    <property type="entry name" value="ABC_TRANSPORTER_1"/>
    <property type="match status" value="1"/>
</dbReference>
<comment type="subcellular location">
    <subcellularLocation>
        <location evidence="1">Cell membrane</location>
        <topology evidence="1">Multi-pass membrane protein</topology>
    </subcellularLocation>
</comment>
<evidence type="ECO:0000256" key="6">
    <source>
        <dbReference type="ARBA" id="ARBA00023136"/>
    </source>
</evidence>
<dbReference type="SMART" id="SM00382">
    <property type="entry name" value="AAA"/>
    <property type="match status" value="1"/>
</dbReference>
<dbReference type="Gene3D" id="3.40.50.300">
    <property type="entry name" value="P-loop containing nucleotide triphosphate hydrolases"/>
    <property type="match status" value="1"/>
</dbReference>
<keyword evidence="4" id="KW-0067">ATP-binding</keyword>
<feature type="transmembrane region" description="Helical" evidence="7">
    <location>
        <begin position="26"/>
        <end position="54"/>
    </location>
</feature>
<comment type="caution">
    <text evidence="9">The sequence shown here is derived from an EMBL/GenBank/DDBJ whole genome shotgun (WGS) entry which is preliminary data.</text>
</comment>
<accession>A0A0F0H7J0</accession>
<evidence type="ECO:0000313" key="9">
    <source>
        <dbReference type="EMBL" id="KJK51689.1"/>
    </source>
</evidence>
<dbReference type="Pfam" id="PF00005">
    <property type="entry name" value="ABC_tran"/>
    <property type="match status" value="1"/>
</dbReference>
<dbReference type="GO" id="GO:0005524">
    <property type="term" value="F:ATP binding"/>
    <property type="evidence" value="ECO:0007669"/>
    <property type="project" value="UniProtKB-KW"/>
</dbReference>
<evidence type="ECO:0000256" key="1">
    <source>
        <dbReference type="ARBA" id="ARBA00004651"/>
    </source>
</evidence>
<dbReference type="PANTHER" id="PTHR24221">
    <property type="entry name" value="ATP-BINDING CASSETTE SUB-FAMILY B"/>
    <property type="match status" value="1"/>
</dbReference>
<dbReference type="Gene3D" id="1.20.1560.10">
    <property type="entry name" value="ABC transporter type 1, transmembrane domain"/>
    <property type="match status" value="1"/>
</dbReference>
<dbReference type="PANTHER" id="PTHR24221:SF654">
    <property type="entry name" value="ATP-BINDING CASSETTE SUB-FAMILY B MEMBER 6"/>
    <property type="match status" value="1"/>
</dbReference>
<dbReference type="PROSITE" id="PS50893">
    <property type="entry name" value="ABC_TRANSPORTER_2"/>
    <property type="match status" value="1"/>
</dbReference>
<dbReference type="InterPro" id="IPR027417">
    <property type="entry name" value="P-loop_NTPase"/>
</dbReference>
<keyword evidence="3" id="KW-0547">Nucleotide-binding</keyword>
<keyword evidence="2 7" id="KW-0812">Transmembrane</keyword>
<dbReference type="Proteomes" id="UP000033393">
    <property type="component" value="Unassembled WGS sequence"/>
</dbReference>
<name>A0A0F0H7J0_LENAE</name>
<feature type="transmembrane region" description="Helical" evidence="7">
    <location>
        <begin position="162"/>
        <end position="188"/>
    </location>
</feature>
<gene>
    <name evidence="9" type="ORF">UK23_06130</name>
</gene>
<evidence type="ECO:0000256" key="5">
    <source>
        <dbReference type="ARBA" id="ARBA00022989"/>
    </source>
</evidence>
<dbReference type="InterPro" id="IPR003593">
    <property type="entry name" value="AAA+_ATPase"/>
</dbReference>
<keyword evidence="10" id="KW-1185">Reference proteome</keyword>
<dbReference type="AlphaFoldDB" id="A0A0F0H7J0"/>
<evidence type="ECO:0000256" key="7">
    <source>
        <dbReference type="SAM" id="Phobius"/>
    </source>
</evidence>
<dbReference type="SUPFAM" id="SSF52540">
    <property type="entry name" value="P-loop containing nucleoside triphosphate hydrolases"/>
    <property type="match status" value="1"/>
</dbReference>
<evidence type="ECO:0000256" key="4">
    <source>
        <dbReference type="ARBA" id="ARBA00022840"/>
    </source>
</evidence>
<organism evidence="9 10">
    <name type="scientific">Lentzea aerocolonigenes</name>
    <name type="common">Lechevalieria aerocolonigenes</name>
    <name type="synonym">Saccharothrix aerocolonigenes</name>
    <dbReference type="NCBI Taxonomy" id="68170"/>
    <lineage>
        <taxon>Bacteria</taxon>
        <taxon>Bacillati</taxon>
        <taxon>Actinomycetota</taxon>
        <taxon>Actinomycetes</taxon>
        <taxon>Pseudonocardiales</taxon>
        <taxon>Pseudonocardiaceae</taxon>
        <taxon>Lentzea</taxon>
    </lineage>
</organism>
<feature type="domain" description="ABC transporter" evidence="8">
    <location>
        <begin position="356"/>
        <end position="602"/>
    </location>
</feature>
<feature type="transmembrane region" description="Helical" evidence="7">
    <location>
        <begin position="265"/>
        <end position="288"/>
    </location>
</feature>
<dbReference type="InterPro" id="IPR036640">
    <property type="entry name" value="ABC1_TM_sf"/>
</dbReference>
<reference evidence="9 10" key="1">
    <citation type="submission" date="2015-02" db="EMBL/GenBank/DDBJ databases">
        <authorList>
            <person name="Ju K.-S."/>
            <person name="Doroghazi J.R."/>
            <person name="Metcalf W."/>
        </authorList>
    </citation>
    <scope>NUCLEOTIDE SEQUENCE [LARGE SCALE GENOMIC DNA]</scope>
    <source>
        <strain evidence="9 10">NRRL B-16140</strain>
    </source>
</reference>
<dbReference type="InterPro" id="IPR039421">
    <property type="entry name" value="Type_1_exporter"/>
</dbReference>
<dbReference type="GO" id="GO:0005886">
    <property type="term" value="C:plasma membrane"/>
    <property type="evidence" value="ECO:0007669"/>
    <property type="project" value="UniProtKB-SubCell"/>
</dbReference>
<dbReference type="EMBL" id="JYJG01000029">
    <property type="protein sequence ID" value="KJK51689.1"/>
    <property type="molecule type" value="Genomic_DNA"/>
</dbReference>
<dbReference type="InterPro" id="IPR017871">
    <property type="entry name" value="ABC_transporter-like_CS"/>
</dbReference>
<protein>
    <recommendedName>
        <fullName evidence="8">ABC transporter domain-containing protein</fullName>
    </recommendedName>
</protein>
<dbReference type="GO" id="GO:0034040">
    <property type="term" value="F:ATPase-coupled lipid transmembrane transporter activity"/>
    <property type="evidence" value="ECO:0007669"/>
    <property type="project" value="TreeGrafter"/>
</dbReference>
<sequence length="619" mass="66751">MSACRDRVRHWGAMWRLARVAGTRRVVAAVSLNVVLGLLPLVFVVCVAALLGRIPEIGHVSAGQRWGAVVWPLGVSVAVFVLQQLLEPFRHAIAESLGRVVDSRCAGDLMSTVLTRTPLRSLERQDTLDLLVDSRSAFEGQAFTPGDAVGGVVSLVYRYVNLAGAVVLVGVVLGPGLAVVAGVTALVIRFGQRGSLDRFAAMWGGLAGLRRRVRYVRDVASAPGVAKEVRVLGLLDWVLRRHAVETDAILRPLWRARRELLLRPFVWLAVVCLVGGTAVLLGLAWSIAGGNLSIFQMTVALQGVLVPLRFGVYFPESDTKTQYGMRSLASMRELQRAEAEPVGDAGATVLPGGSTIRFEDVVFRYAPEGPVVLDHLDLEIEEGRSTAVVGLNGAGKTTLVKLLTRLHDPESGRVTVGGTDLRDIDPRAWQRRCAVIFQDYVRYELSAGANVRMGAPGVTEPALVGPALARAIDKAGLGEIVDALPHGAETVLSRQYDDGHELSGGQWQRVGLARALYAVEHGAGVLVLDEPTAQFDARAEARFYDEFLGLTKGLTTVVISHRFAAVRRADRIVVLENGKVAESGTHDELVAAGGRYAELFRLQAQRFHDVLAGDPVEVI</sequence>
<keyword evidence="5 7" id="KW-1133">Transmembrane helix</keyword>
<evidence type="ECO:0000256" key="3">
    <source>
        <dbReference type="ARBA" id="ARBA00022741"/>
    </source>
</evidence>
<proteinExistence type="predicted"/>
<dbReference type="GO" id="GO:0016887">
    <property type="term" value="F:ATP hydrolysis activity"/>
    <property type="evidence" value="ECO:0007669"/>
    <property type="project" value="InterPro"/>
</dbReference>
<keyword evidence="6 7" id="KW-0472">Membrane</keyword>
<dbReference type="PATRIC" id="fig|68170.10.peg.6799"/>
<dbReference type="InterPro" id="IPR003439">
    <property type="entry name" value="ABC_transporter-like_ATP-bd"/>
</dbReference>
<evidence type="ECO:0000313" key="10">
    <source>
        <dbReference type="Proteomes" id="UP000033393"/>
    </source>
</evidence>